<feature type="binding site" evidence="9">
    <location>
        <begin position="75"/>
        <end position="76"/>
    </location>
    <ligand>
        <name>FAD</name>
        <dbReference type="ChEBI" id="CHEBI:57692"/>
    </ligand>
</feature>
<dbReference type="EMBL" id="PEBX01000013">
    <property type="protein sequence ID" value="PTQ57075.1"/>
    <property type="molecule type" value="Genomic_DNA"/>
</dbReference>
<evidence type="ECO:0000256" key="8">
    <source>
        <dbReference type="ARBA" id="ARBA00034078"/>
    </source>
</evidence>
<evidence type="ECO:0000256" key="3">
    <source>
        <dbReference type="ARBA" id="ARBA00022714"/>
    </source>
</evidence>
<dbReference type="InterPro" id="IPR012165">
    <property type="entry name" value="Cyt_c3_hydrogenase_gsu"/>
</dbReference>
<comment type="similarity">
    <text evidence="1">Belongs to the PyrK family.</text>
</comment>
<keyword evidence="2" id="KW-0813">Transport</keyword>
<dbReference type="Gene3D" id="2.10.240.10">
    <property type="entry name" value="Dihydroorotate dehydrogenase, electron transfer subunit"/>
    <property type="match status" value="1"/>
</dbReference>
<evidence type="ECO:0000313" key="12">
    <source>
        <dbReference type="EMBL" id="PTQ57075.1"/>
    </source>
</evidence>
<accession>A0A2R6Y361</accession>
<dbReference type="PIRSF" id="PIRSF006816">
    <property type="entry name" value="Cyc3_hyd_g"/>
    <property type="match status" value="1"/>
</dbReference>
<feature type="binding site" evidence="9">
    <location>
        <begin position="51"/>
        <end position="54"/>
    </location>
    <ligand>
        <name>FAD</name>
        <dbReference type="ChEBI" id="CHEBI:57692"/>
    </ligand>
</feature>
<dbReference type="InterPro" id="IPR017938">
    <property type="entry name" value="Riboflavin_synthase-like_b-brl"/>
</dbReference>
<feature type="binding site" evidence="10">
    <location>
        <position position="227"/>
    </location>
    <ligand>
        <name>[2Fe-2S] cluster</name>
        <dbReference type="ChEBI" id="CHEBI:190135"/>
    </ligand>
</feature>
<dbReference type="GO" id="GO:0006221">
    <property type="term" value="P:pyrimidine nucleotide biosynthetic process"/>
    <property type="evidence" value="ECO:0007669"/>
    <property type="project" value="InterPro"/>
</dbReference>
<evidence type="ECO:0000256" key="5">
    <source>
        <dbReference type="ARBA" id="ARBA00022982"/>
    </source>
</evidence>
<dbReference type="GO" id="GO:0016491">
    <property type="term" value="F:oxidoreductase activity"/>
    <property type="evidence" value="ECO:0007669"/>
    <property type="project" value="InterPro"/>
</dbReference>
<keyword evidence="7 10" id="KW-0411">Iron-sulfur</keyword>
<dbReference type="GO" id="GO:0051537">
    <property type="term" value="F:2 iron, 2 sulfur cluster binding"/>
    <property type="evidence" value="ECO:0007669"/>
    <property type="project" value="UniProtKB-KW"/>
</dbReference>
<dbReference type="PANTHER" id="PTHR43513:SF3">
    <property type="entry name" value="DIHYDROOROTATE DEHYDROGENASE B (NAD(+)), ELECTRON TRANSFER SUBUNIT-RELATED"/>
    <property type="match status" value="1"/>
</dbReference>
<dbReference type="InterPro" id="IPR017927">
    <property type="entry name" value="FAD-bd_FR_type"/>
</dbReference>
<evidence type="ECO:0000256" key="6">
    <source>
        <dbReference type="ARBA" id="ARBA00023004"/>
    </source>
</evidence>
<keyword evidence="5" id="KW-0249">Electron transport</keyword>
<dbReference type="InterPro" id="IPR050353">
    <property type="entry name" value="PyrK_electron_transfer"/>
</dbReference>
<evidence type="ECO:0000256" key="10">
    <source>
        <dbReference type="PIRSR" id="PIRSR006816-2"/>
    </source>
</evidence>
<feature type="binding site" evidence="10">
    <location>
        <position position="258"/>
    </location>
    <ligand>
        <name>[2Fe-2S] cluster</name>
        <dbReference type="ChEBI" id="CHEBI:190135"/>
    </ligand>
</feature>
<gene>
    <name evidence="12" type="ORF">BSOLF_2226</name>
</gene>
<comment type="cofactor">
    <cofactor evidence="9">
        <name>FAD</name>
        <dbReference type="ChEBI" id="CHEBI:57692"/>
    </cofactor>
    <text evidence="9">Binds 1 FAD per subunit.</text>
</comment>
<dbReference type="SUPFAM" id="SSF52343">
    <property type="entry name" value="Ferredoxin reductase-like, C-terminal NADP-linked domain"/>
    <property type="match status" value="1"/>
</dbReference>
<dbReference type="Gene3D" id="3.40.50.80">
    <property type="entry name" value="Nucleotide-binding domain of ferredoxin-NADP reductase (FNR) module"/>
    <property type="match status" value="1"/>
</dbReference>
<dbReference type="CDD" id="cd06218">
    <property type="entry name" value="DHOD_e_trans"/>
    <property type="match status" value="1"/>
</dbReference>
<keyword evidence="9" id="KW-0274">FAD</keyword>
<evidence type="ECO:0000256" key="2">
    <source>
        <dbReference type="ARBA" id="ARBA00022448"/>
    </source>
</evidence>
<dbReference type="InterPro" id="IPR037117">
    <property type="entry name" value="Dihydroorotate_DH_ele_sf"/>
</dbReference>
<evidence type="ECO:0000259" key="11">
    <source>
        <dbReference type="PROSITE" id="PS51384"/>
    </source>
</evidence>
<dbReference type="PANTHER" id="PTHR43513">
    <property type="entry name" value="DIHYDROOROTATE DEHYDROGENASE B (NAD(+)), ELECTRON TRANSFER SUBUNIT"/>
    <property type="match status" value="1"/>
</dbReference>
<protein>
    <submittedName>
        <fullName evidence="12">Dihydroorotate dehydrogenase electron transfer subunit</fullName>
    </submittedName>
</protein>
<name>A0A2R6Y361_9BACL</name>
<evidence type="ECO:0000313" key="13">
    <source>
        <dbReference type="Proteomes" id="UP000244338"/>
    </source>
</evidence>
<feature type="binding site" evidence="9">
    <location>
        <begin position="68"/>
        <end position="70"/>
    </location>
    <ligand>
        <name>FAD</name>
        <dbReference type="ChEBI" id="CHEBI:57692"/>
    </ligand>
</feature>
<feature type="binding site" evidence="10">
    <location>
        <position position="224"/>
    </location>
    <ligand>
        <name>[2Fe-2S] cluster</name>
        <dbReference type="ChEBI" id="CHEBI:190135"/>
    </ligand>
</feature>
<organism evidence="12 13">
    <name type="scientific">Candidatus Carbonibacillus altaicus</name>
    <dbReference type="NCBI Taxonomy" id="2163959"/>
    <lineage>
        <taxon>Bacteria</taxon>
        <taxon>Bacillati</taxon>
        <taxon>Bacillota</taxon>
        <taxon>Bacilli</taxon>
        <taxon>Bacillales</taxon>
        <taxon>Candidatus Carbonibacillus</taxon>
    </lineage>
</organism>
<dbReference type="Proteomes" id="UP000244338">
    <property type="component" value="Unassembled WGS sequence"/>
</dbReference>
<proteinExistence type="inferred from homology"/>
<dbReference type="GO" id="GO:0050660">
    <property type="term" value="F:flavin adenine dinucleotide binding"/>
    <property type="evidence" value="ECO:0007669"/>
    <property type="project" value="InterPro"/>
</dbReference>
<keyword evidence="9" id="KW-0285">Flavoprotein</keyword>
<feature type="domain" description="FAD-binding FR-type" evidence="11">
    <location>
        <begin position="1"/>
        <end position="100"/>
    </location>
</feature>
<comment type="caution">
    <text evidence="12">The sequence shown here is derived from an EMBL/GenBank/DDBJ whole genome shotgun (WGS) entry which is preliminary data.</text>
</comment>
<dbReference type="InterPro" id="IPR039261">
    <property type="entry name" value="FNR_nucleotide-bd"/>
</dbReference>
<dbReference type="Gene3D" id="2.40.30.10">
    <property type="entry name" value="Translation factors"/>
    <property type="match status" value="1"/>
</dbReference>
<dbReference type="GO" id="GO:0046872">
    <property type="term" value="F:metal ion binding"/>
    <property type="evidence" value="ECO:0007669"/>
    <property type="project" value="UniProtKB-KW"/>
</dbReference>
<feature type="binding site" evidence="10">
    <location>
        <position position="219"/>
    </location>
    <ligand>
        <name>[2Fe-2S] cluster</name>
        <dbReference type="ChEBI" id="CHEBI:190135"/>
    </ligand>
</feature>
<evidence type="ECO:0000256" key="1">
    <source>
        <dbReference type="ARBA" id="ARBA00006422"/>
    </source>
</evidence>
<reference evidence="13" key="1">
    <citation type="journal article" date="2018" name="Sci. Rep.">
        <title>Lignite coal burning seam in the remote Altai Mountains harbors a hydrogen-driven thermophilic microbial community.</title>
        <authorList>
            <person name="Kadnikov V.V."/>
            <person name="Mardanov A.V."/>
            <person name="Ivasenko D.A."/>
            <person name="Antsiferov D.V."/>
            <person name="Beletsky A.V."/>
            <person name="Karnachuk O.V."/>
            <person name="Ravin N.V."/>
        </authorList>
    </citation>
    <scope>NUCLEOTIDE SEQUENCE [LARGE SCALE GENOMIC DNA]</scope>
</reference>
<keyword evidence="4 10" id="KW-0479">Metal-binding</keyword>
<evidence type="ECO:0000256" key="4">
    <source>
        <dbReference type="ARBA" id="ARBA00022723"/>
    </source>
</evidence>
<evidence type="ECO:0000256" key="7">
    <source>
        <dbReference type="ARBA" id="ARBA00023014"/>
    </source>
</evidence>
<dbReference type="PROSITE" id="PS51384">
    <property type="entry name" value="FAD_FR"/>
    <property type="match status" value="1"/>
</dbReference>
<comment type="cofactor">
    <cofactor evidence="10">
        <name>[2Fe-2S] cluster</name>
        <dbReference type="ChEBI" id="CHEBI:190135"/>
    </cofactor>
    <text evidence="10">Binds 1 [2Fe-2S] cluster per subunit.</text>
</comment>
<keyword evidence="6 10" id="KW-0408">Iron</keyword>
<dbReference type="SUPFAM" id="SSF63380">
    <property type="entry name" value="Riboflavin synthase domain-like"/>
    <property type="match status" value="1"/>
</dbReference>
<keyword evidence="3 10" id="KW-0001">2Fe-2S</keyword>
<evidence type="ECO:0000256" key="9">
    <source>
        <dbReference type="PIRSR" id="PIRSR006816-1"/>
    </source>
</evidence>
<comment type="cofactor">
    <cofactor evidence="8">
        <name>[2Fe-2S] cluster</name>
        <dbReference type="ChEBI" id="CHEBI:190135"/>
    </cofactor>
</comment>
<dbReference type="AlphaFoldDB" id="A0A2R6Y361"/>
<sequence>MLEKRLYHEQLFALTLTYPPSMDAIMDALQPGAFVHILPSPSESRQLFLRRPLSIAGLDREKRTVLLIVRVVGQGTEQLREVQPGTVLDVYVPYTHGFPIHNVKNGARALLVGGGVGVAPLLWLAETLHAQGARVTALIGFRESRDVFGLRTFEQWGDVHLVTEDGLSGKPGRVTEYVRDFSYDVLLSCGPEPMLKALAHITAGDSRPHYASLEARMACASGVCRACVVAVRSDVHADTGHHMVSTDDAARIQHRRVCHDGPVFSLSELVWRAP</sequence>